<evidence type="ECO:0000256" key="1">
    <source>
        <dbReference type="ARBA" id="ARBA00005254"/>
    </source>
</evidence>
<dbReference type="Gene3D" id="3.10.129.10">
    <property type="entry name" value="Hotdog Thioesterase"/>
    <property type="match status" value="1"/>
</dbReference>
<proteinExistence type="inferred from homology"/>
<dbReference type="PRINTS" id="PR01483">
    <property type="entry name" value="FASYNTHASE"/>
</dbReference>
<dbReference type="InterPro" id="IPR003965">
    <property type="entry name" value="Fatty_acid_synthase"/>
</dbReference>
<dbReference type="InterPro" id="IPR002539">
    <property type="entry name" value="MaoC-like_dom"/>
</dbReference>
<keyword evidence="5" id="KW-1185">Reference proteome</keyword>
<sequence length="327" mass="34641">MERETMTPLSSSYRAALSMAAKDALVRRRRPQQLPGRTVVVHDHEISAELAARYARMFHRNGPVLDPTDLPSVLVHVASFPAAMELMADPDFPLPLLGMVHLRNHVVHHAPVPAGTPVEVAASATRLSPHPSGTTVDLVVTVHGPARVNRRVDDSVNGPTGGTGELQLLWEGTSTYLAAGVHLPAHERPATAGHPPFTAPQLTAQWRLPASTGREYAAVSGDFNPIHLNPVTAKLLGQKGMIAHGMYLAGRMLAGREPAGAGHEWEISFATPVLLPGTVSLGVVHADHCNAEVTTEVTAWNGRTGRPHFTGSITVPGSGPGQRSGPG</sequence>
<evidence type="ECO:0000313" key="5">
    <source>
        <dbReference type="Proteomes" id="UP000642509"/>
    </source>
</evidence>
<comment type="similarity">
    <text evidence="1">Belongs to the enoyl-CoA hydratase/isomerase family.</text>
</comment>
<accession>A0ABQ2M8X5</accession>
<feature type="region of interest" description="Disordered" evidence="2">
    <location>
        <begin position="303"/>
        <end position="327"/>
    </location>
</feature>
<dbReference type="SUPFAM" id="SSF54637">
    <property type="entry name" value="Thioesterase/thiol ester dehydrase-isomerase"/>
    <property type="match status" value="2"/>
</dbReference>
<evidence type="ECO:0000259" key="3">
    <source>
        <dbReference type="Pfam" id="PF01575"/>
    </source>
</evidence>
<dbReference type="PANTHER" id="PTHR43841">
    <property type="entry name" value="3-HYDROXYACYL-THIOESTER DEHYDRATASE HTDX-RELATED"/>
    <property type="match status" value="1"/>
</dbReference>
<reference evidence="5" key="1">
    <citation type="journal article" date="2019" name="Int. J. Syst. Evol. Microbiol.">
        <title>The Global Catalogue of Microorganisms (GCM) 10K type strain sequencing project: providing services to taxonomists for standard genome sequencing and annotation.</title>
        <authorList>
            <consortium name="The Broad Institute Genomics Platform"/>
            <consortium name="The Broad Institute Genome Sequencing Center for Infectious Disease"/>
            <person name="Wu L."/>
            <person name="Ma J."/>
        </authorList>
    </citation>
    <scope>NUCLEOTIDE SEQUENCE [LARGE SCALE GENOMIC DNA]</scope>
    <source>
        <strain evidence="5">CGMCC 1.7064</strain>
    </source>
</reference>
<dbReference type="PANTHER" id="PTHR43841:SF1">
    <property type="entry name" value="3-HYDROXYACYL-THIOESTER DEHYDRATASE X"/>
    <property type="match status" value="1"/>
</dbReference>
<dbReference type="InterPro" id="IPR029069">
    <property type="entry name" value="HotDog_dom_sf"/>
</dbReference>
<evidence type="ECO:0000313" key="4">
    <source>
        <dbReference type="EMBL" id="GGO48162.1"/>
    </source>
</evidence>
<organism evidence="4 5">
    <name type="scientific">Citricoccus zhacaiensis</name>
    <dbReference type="NCBI Taxonomy" id="489142"/>
    <lineage>
        <taxon>Bacteria</taxon>
        <taxon>Bacillati</taxon>
        <taxon>Actinomycetota</taxon>
        <taxon>Actinomycetes</taxon>
        <taxon>Micrococcales</taxon>
        <taxon>Micrococcaceae</taxon>
        <taxon>Citricoccus</taxon>
    </lineage>
</organism>
<name>A0ABQ2M8X5_9MICC</name>
<evidence type="ECO:0000256" key="2">
    <source>
        <dbReference type="SAM" id="MobiDB-lite"/>
    </source>
</evidence>
<dbReference type="Pfam" id="PF01575">
    <property type="entry name" value="MaoC_dehydratas"/>
    <property type="match status" value="1"/>
</dbReference>
<protein>
    <submittedName>
        <fullName evidence="4">Acyl dehydratase</fullName>
    </submittedName>
</protein>
<feature type="compositionally biased region" description="Gly residues" evidence="2">
    <location>
        <begin position="318"/>
        <end position="327"/>
    </location>
</feature>
<gene>
    <name evidence="4" type="ORF">GCM10010977_27110</name>
</gene>
<comment type="caution">
    <text evidence="4">The sequence shown here is derived from an EMBL/GenBank/DDBJ whole genome shotgun (WGS) entry which is preliminary data.</text>
</comment>
<dbReference type="EMBL" id="BMLQ01000008">
    <property type="protein sequence ID" value="GGO48162.1"/>
    <property type="molecule type" value="Genomic_DNA"/>
</dbReference>
<dbReference type="Proteomes" id="UP000642509">
    <property type="component" value="Unassembled WGS sequence"/>
</dbReference>
<feature type="domain" description="MaoC-like" evidence="3">
    <location>
        <begin position="211"/>
        <end position="298"/>
    </location>
</feature>